<keyword evidence="1" id="KW-0862">Zinc</keyword>
<dbReference type="InterPro" id="IPR001878">
    <property type="entry name" value="Znf_CCHC"/>
</dbReference>
<feature type="compositionally biased region" description="Basic and acidic residues" evidence="2">
    <location>
        <begin position="69"/>
        <end position="86"/>
    </location>
</feature>
<feature type="region of interest" description="Disordered" evidence="2">
    <location>
        <begin position="69"/>
        <end position="89"/>
    </location>
</feature>
<dbReference type="InterPro" id="IPR043502">
    <property type="entry name" value="DNA/RNA_pol_sf"/>
</dbReference>
<name>A0AA38TER9_9ASTR</name>
<feature type="region of interest" description="Disordered" evidence="2">
    <location>
        <begin position="157"/>
        <end position="176"/>
    </location>
</feature>
<dbReference type="Gene3D" id="3.30.70.270">
    <property type="match status" value="1"/>
</dbReference>
<dbReference type="Pfam" id="PF24626">
    <property type="entry name" value="SH3_Tf2-1"/>
    <property type="match status" value="1"/>
</dbReference>
<dbReference type="InterPro" id="IPR056924">
    <property type="entry name" value="SH3_Tf2-1"/>
</dbReference>
<gene>
    <name evidence="4" type="ORF">OSB04_016736</name>
</gene>
<evidence type="ECO:0000256" key="1">
    <source>
        <dbReference type="PROSITE-ProRule" id="PRU00047"/>
    </source>
</evidence>
<dbReference type="SUPFAM" id="SSF56672">
    <property type="entry name" value="DNA/RNA polymerases"/>
    <property type="match status" value="1"/>
</dbReference>
<dbReference type="CDD" id="cd01647">
    <property type="entry name" value="RT_LTR"/>
    <property type="match status" value="1"/>
</dbReference>
<keyword evidence="5" id="KW-1185">Reference proteome</keyword>
<evidence type="ECO:0000256" key="2">
    <source>
        <dbReference type="SAM" id="MobiDB-lite"/>
    </source>
</evidence>
<protein>
    <recommendedName>
        <fullName evidence="3">CCHC-type domain-containing protein</fullName>
    </recommendedName>
</protein>
<evidence type="ECO:0000313" key="4">
    <source>
        <dbReference type="EMBL" id="KAJ9552691.1"/>
    </source>
</evidence>
<dbReference type="EMBL" id="JARYMX010000004">
    <property type="protein sequence ID" value="KAJ9552691.1"/>
    <property type="molecule type" value="Genomic_DNA"/>
</dbReference>
<dbReference type="AlphaFoldDB" id="A0AA38TER9"/>
<evidence type="ECO:0000259" key="3">
    <source>
        <dbReference type="PROSITE" id="PS50158"/>
    </source>
</evidence>
<keyword evidence="1" id="KW-0479">Metal-binding</keyword>
<dbReference type="InterPro" id="IPR032567">
    <property type="entry name" value="RTL1-rel"/>
</dbReference>
<keyword evidence="1" id="KW-0863">Zinc-finger</keyword>
<dbReference type="SUPFAM" id="SSF57756">
    <property type="entry name" value="Retrovirus zinc finger-like domains"/>
    <property type="match status" value="1"/>
</dbReference>
<evidence type="ECO:0000313" key="5">
    <source>
        <dbReference type="Proteomes" id="UP001172457"/>
    </source>
</evidence>
<dbReference type="GO" id="GO:0003676">
    <property type="term" value="F:nucleic acid binding"/>
    <property type="evidence" value="ECO:0007669"/>
    <property type="project" value="InterPro"/>
</dbReference>
<sequence>MSTRNTRSTRTTPDDQTPDIAQLVAQQVQAAIPNLVTQVVSNLIARRKNGEVIVSIKWKDGKARKVEHHQKEMTRNNSSRSHEVGRNARVKAQNSRRYLGSLPKCNSCNRHHFGVCFQCTRCNQLGHTARYCKKDDRKKCFEYGNLGHFRDRYTRLNRGPISTSKRNKKKRDNRKYQGCKAQEGAFVIGTEEARQDPHKITGTFPLNDRYALVISDSGADRSFISLGFRPLIHLTSKRLDRVYSIELADGRKLEAEDVIPDCTLSLAGELFSIDLVREKKPEAKKLEDIPIVRYYPEVFPDELPGLPPPRQVEFRIGLIPRAALIAKATYRLAPAEMQELSSQKQGLLDKGFIQPSSSPWGAPVLFVKKNDGSLRMCIDYRELNKLTIKNCYPLPRIDDLFDQLQGTSHELGEKGIHVDPAKTEAIQDGNPEDPNGNPPILGLAGYYRRFIEGLLSGYDYEIKYHLRKANVVANALSRKERTKPLRVQALEMLVHTILKEDILKAQEEALRVDRLKDETLHNLEGRFDLKTDGVWDRLMAARDRQKSYADNRRKPLEFQVGDRVLLKVSPWKGLVRFGKRGKLSPRYVGPFEIIERVGPVAYKLRLPEEMSEIHNAFHVSNLKKCITDESQVIPLEEVFLDKTLHFVEEPIEILDKEVKKLKRSKIPIVKFIVARDGVFEGGASKIGEVGIGEEPSGGLDGEIKGDAALKMDGKEASKEKNGSKLEAP</sequence>
<reference evidence="4" key="1">
    <citation type="submission" date="2023-03" db="EMBL/GenBank/DDBJ databases">
        <title>Chromosome-scale reference genome and RAD-based genetic map of yellow starthistle (Centaurea solstitialis) reveal putative structural variation and QTLs associated with invader traits.</title>
        <authorList>
            <person name="Reatini B."/>
            <person name="Cang F.A."/>
            <person name="Jiang Q."/>
            <person name="Mckibben M.T.W."/>
            <person name="Barker M.S."/>
            <person name="Rieseberg L.H."/>
            <person name="Dlugosch K.M."/>
        </authorList>
    </citation>
    <scope>NUCLEOTIDE SEQUENCE</scope>
    <source>
        <strain evidence="4">CAN-66</strain>
        <tissue evidence="4">Leaf</tissue>
    </source>
</reference>
<dbReference type="CDD" id="cd00303">
    <property type="entry name" value="retropepsin_like"/>
    <property type="match status" value="1"/>
</dbReference>
<dbReference type="GO" id="GO:0008270">
    <property type="term" value="F:zinc ion binding"/>
    <property type="evidence" value="ECO:0007669"/>
    <property type="project" value="UniProtKB-KW"/>
</dbReference>
<dbReference type="InterPro" id="IPR036875">
    <property type="entry name" value="Znf_CCHC_sf"/>
</dbReference>
<proteinExistence type="predicted"/>
<accession>A0AA38TER9</accession>
<feature type="domain" description="CCHC-type" evidence="3">
    <location>
        <begin position="119"/>
        <end position="134"/>
    </location>
</feature>
<dbReference type="InterPro" id="IPR043128">
    <property type="entry name" value="Rev_trsase/Diguanyl_cyclase"/>
</dbReference>
<organism evidence="4 5">
    <name type="scientific">Centaurea solstitialis</name>
    <name type="common">yellow star-thistle</name>
    <dbReference type="NCBI Taxonomy" id="347529"/>
    <lineage>
        <taxon>Eukaryota</taxon>
        <taxon>Viridiplantae</taxon>
        <taxon>Streptophyta</taxon>
        <taxon>Embryophyta</taxon>
        <taxon>Tracheophyta</taxon>
        <taxon>Spermatophyta</taxon>
        <taxon>Magnoliopsida</taxon>
        <taxon>eudicotyledons</taxon>
        <taxon>Gunneridae</taxon>
        <taxon>Pentapetalae</taxon>
        <taxon>asterids</taxon>
        <taxon>campanulids</taxon>
        <taxon>Asterales</taxon>
        <taxon>Asteraceae</taxon>
        <taxon>Carduoideae</taxon>
        <taxon>Cardueae</taxon>
        <taxon>Centaureinae</taxon>
        <taxon>Centaurea</taxon>
    </lineage>
</organism>
<dbReference type="Gene3D" id="4.10.60.10">
    <property type="entry name" value="Zinc finger, CCHC-type"/>
    <property type="match status" value="1"/>
</dbReference>
<dbReference type="Gene3D" id="3.10.10.10">
    <property type="entry name" value="HIV Type 1 Reverse Transcriptase, subunit A, domain 1"/>
    <property type="match status" value="1"/>
</dbReference>
<dbReference type="Proteomes" id="UP001172457">
    <property type="component" value="Chromosome 4"/>
</dbReference>
<dbReference type="PANTHER" id="PTHR15503">
    <property type="entry name" value="LDOC1 RELATED"/>
    <property type="match status" value="1"/>
</dbReference>
<comment type="caution">
    <text evidence="4">The sequence shown here is derived from an EMBL/GenBank/DDBJ whole genome shotgun (WGS) entry which is preliminary data.</text>
</comment>
<dbReference type="PROSITE" id="PS50158">
    <property type="entry name" value="ZF_CCHC"/>
    <property type="match status" value="1"/>
</dbReference>
<dbReference type="PANTHER" id="PTHR15503:SF45">
    <property type="entry name" value="RNA-DIRECTED DNA POLYMERASE HOMOLOG"/>
    <property type="match status" value="1"/>
</dbReference>
<dbReference type="Pfam" id="PF08284">
    <property type="entry name" value="RVP_2"/>
    <property type="match status" value="1"/>
</dbReference>